<evidence type="ECO:0000256" key="4">
    <source>
        <dbReference type="ARBA" id="ARBA00040773"/>
    </source>
</evidence>
<evidence type="ECO:0000256" key="5">
    <source>
        <dbReference type="SAM" id="MobiDB-lite"/>
    </source>
</evidence>
<evidence type="ECO:0000256" key="1">
    <source>
        <dbReference type="ARBA" id="ARBA00005742"/>
    </source>
</evidence>
<dbReference type="SUPFAM" id="SSF56112">
    <property type="entry name" value="Protein kinase-like (PK-like)"/>
    <property type="match status" value="1"/>
</dbReference>
<dbReference type="PANTHER" id="PTHR13077:SF7">
    <property type="entry name" value="SELENOPROTEIN M"/>
    <property type="match status" value="1"/>
</dbReference>
<proteinExistence type="inferred from homology"/>
<dbReference type="EMBL" id="JAUYZG010000003">
    <property type="protein sequence ID" value="KAK2911375.1"/>
    <property type="molecule type" value="Genomic_DNA"/>
</dbReference>
<feature type="compositionally biased region" description="Basic and acidic residues" evidence="5">
    <location>
        <begin position="120"/>
        <end position="129"/>
    </location>
</feature>
<reference evidence="7" key="1">
    <citation type="submission" date="2023-08" db="EMBL/GenBank/DDBJ databases">
        <title>Chromosome-level Genome Assembly of mud carp (Cirrhinus molitorella).</title>
        <authorList>
            <person name="Liu H."/>
        </authorList>
    </citation>
    <scope>NUCLEOTIDE SEQUENCE</scope>
    <source>
        <strain evidence="7">Prfri</strain>
        <tissue evidence="7">Muscle</tissue>
    </source>
</reference>
<dbReference type="Proteomes" id="UP001187343">
    <property type="component" value="Unassembled WGS sequence"/>
</dbReference>
<dbReference type="InterPro" id="IPR011009">
    <property type="entry name" value="Kinase-like_dom_sf"/>
</dbReference>
<dbReference type="InterPro" id="IPR036249">
    <property type="entry name" value="Thioredoxin-like_sf"/>
</dbReference>
<accession>A0AA88Q0S3</accession>
<dbReference type="Gene3D" id="3.40.30.50">
    <property type="entry name" value="Sep15/SelM thioredoxin-like domain, active-site redox motif"/>
    <property type="match status" value="1"/>
</dbReference>
<dbReference type="Pfam" id="PF08806">
    <property type="entry name" value="Sep15_SelM"/>
    <property type="match status" value="1"/>
</dbReference>
<protein>
    <recommendedName>
        <fullName evidence="4">Selenoprotein M</fullName>
    </recommendedName>
</protein>
<feature type="region of interest" description="Disordered" evidence="5">
    <location>
        <begin position="96"/>
        <end position="129"/>
    </location>
</feature>
<feature type="compositionally biased region" description="Basic and acidic residues" evidence="5">
    <location>
        <begin position="64"/>
        <end position="76"/>
    </location>
</feature>
<keyword evidence="2" id="KW-0732">Signal</keyword>
<sequence>MGQRVNKVSPMTVGEVYEQHHSTPPTPSTNMEVQHPHPRDETPVGAGGGGGEEGGGGGEEEAEEEKKKERKEAGKVKEKRKSKKWWQRLRSFFRAAKKHQRSSSGQGEVEQQQQQEDEGEKSKEAGRSSDDYIFSRYSVGDQLGKGGFGVVYEGRRLEDDLKHARALSLYLHNDRAPILCSTPVIGLLRGLCKGPSQNQHQKGPLSPQPPWAPIYQSSPYKPRGFCHVLLIPGDEVQPQTETKASKLKSSHLQSWSPDPRFATRKKEKYDLRDVAESVWRSRQISSGIVYGSMWTLIFTALFPSVILSYEVDTKKLNGLARARVELNRLREVKAFVTQDIPLYHNLVMKHIPGADPELILLNHYYEELDRIPLSEMTRTEINALLAKLGFYKKENPEDQVPEEFRFAPAKDSPFEGQSTGPPPKTDTDQSEADSQHTDL</sequence>
<dbReference type="PANTHER" id="PTHR13077">
    <property type="entry name" value="SELENOPROTEIN F"/>
    <property type="match status" value="1"/>
</dbReference>
<feature type="region of interest" description="Disordered" evidence="5">
    <location>
        <begin position="1"/>
        <end position="83"/>
    </location>
</feature>
<dbReference type="InterPro" id="IPR038219">
    <property type="entry name" value="Sep15/SelM_sf"/>
</dbReference>
<dbReference type="Gene3D" id="3.30.200.20">
    <property type="entry name" value="Phosphorylase Kinase, domain 1"/>
    <property type="match status" value="1"/>
</dbReference>
<feature type="compositionally biased region" description="Gly residues" evidence="5">
    <location>
        <begin position="45"/>
        <end position="57"/>
    </location>
</feature>
<dbReference type="InterPro" id="IPR039992">
    <property type="entry name" value="Sep15_SelM"/>
</dbReference>
<keyword evidence="3" id="KW-0712">Selenocysteine</keyword>
<gene>
    <name evidence="7" type="ORF">Q8A67_003508</name>
</gene>
<evidence type="ECO:0000256" key="2">
    <source>
        <dbReference type="ARBA" id="ARBA00022729"/>
    </source>
</evidence>
<feature type="compositionally biased region" description="Low complexity" evidence="5">
    <location>
        <begin position="102"/>
        <end position="114"/>
    </location>
</feature>
<feature type="domain" description="Selenoprotein F/M" evidence="6">
    <location>
        <begin position="325"/>
        <end position="390"/>
    </location>
</feature>
<dbReference type="GO" id="GO:0016491">
    <property type="term" value="F:oxidoreductase activity"/>
    <property type="evidence" value="ECO:0007669"/>
    <property type="project" value="TreeGrafter"/>
</dbReference>
<evidence type="ECO:0000313" key="8">
    <source>
        <dbReference type="Proteomes" id="UP001187343"/>
    </source>
</evidence>
<dbReference type="SUPFAM" id="SSF52833">
    <property type="entry name" value="Thioredoxin-like"/>
    <property type="match status" value="1"/>
</dbReference>
<comment type="caution">
    <text evidence="7">The sequence shown here is derived from an EMBL/GenBank/DDBJ whole genome shotgun (WGS) entry which is preliminary data.</text>
</comment>
<dbReference type="InterPro" id="IPR014912">
    <property type="entry name" value="Sep15_SelM_dom"/>
</dbReference>
<dbReference type="AlphaFoldDB" id="A0AA88Q0S3"/>
<comment type="similarity">
    <text evidence="1">Belongs to the selenoprotein M/F family.</text>
</comment>
<evidence type="ECO:0000256" key="3">
    <source>
        <dbReference type="ARBA" id="ARBA00022933"/>
    </source>
</evidence>
<evidence type="ECO:0000313" key="7">
    <source>
        <dbReference type="EMBL" id="KAK2911375.1"/>
    </source>
</evidence>
<feature type="region of interest" description="Disordered" evidence="5">
    <location>
        <begin position="400"/>
        <end position="439"/>
    </location>
</feature>
<name>A0AA88Q0S3_9TELE</name>
<evidence type="ECO:0000259" key="6">
    <source>
        <dbReference type="Pfam" id="PF08806"/>
    </source>
</evidence>
<dbReference type="GO" id="GO:0005788">
    <property type="term" value="C:endoplasmic reticulum lumen"/>
    <property type="evidence" value="ECO:0007669"/>
    <property type="project" value="TreeGrafter"/>
</dbReference>
<organism evidence="7 8">
    <name type="scientific">Cirrhinus molitorella</name>
    <name type="common">mud carp</name>
    <dbReference type="NCBI Taxonomy" id="172907"/>
    <lineage>
        <taxon>Eukaryota</taxon>
        <taxon>Metazoa</taxon>
        <taxon>Chordata</taxon>
        <taxon>Craniata</taxon>
        <taxon>Vertebrata</taxon>
        <taxon>Euteleostomi</taxon>
        <taxon>Actinopterygii</taxon>
        <taxon>Neopterygii</taxon>
        <taxon>Teleostei</taxon>
        <taxon>Ostariophysi</taxon>
        <taxon>Cypriniformes</taxon>
        <taxon>Cyprinidae</taxon>
        <taxon>Labeoninae</taxon>
        <taxon>Labeonini</taxon>
        <taxon>Cirrhinus</taxon>
    </lineage>
</organism>
<keyword evidence="8" id="KW-1185">Reference proteome</keyword>